<feature type="transmembrane region" description="Helical" evidence="7">
    <location>
        <begin position="12"/>
        <end position="31"/>
    </location>
</feature>
<keyword evidence="7" id="KW-0812">Transmembrane</keyword>
<keyword evidence="5" id="KW-0574">Periplasm</keyword>
<keyword evidence="10" id="KW-1185">Reference proteome</keyword>
<comment type="pathway">
    <text evidence="2">Glycan biosynthesis; alginate biosynthesis.</text>
</comment>
<dbReference type="EMBL" id="JBHRSB010000001">
    <property type="protein sequence ID" value="MFC2998590.1"/>
    <property type="molecule type" value="Genomic_DNA"/>
</dbReference>
<sequence length="377" mass="39947">MSQAEVPNPRRRLAEAGLGAAMAVVLGLGLWQGVAAMATPQAARRLAPTLNTESFLAGRTAAAVNQVMAQDLPVDGLLRAAGGVLRWKIFGSGGPTVAPGCGDWLFLTEELRPWGPEGQAAMARRAELLARVAKLLAARDIALQVVLVPDKARAAAAMRCGIPYSAESEARGAAFRQMLQGQLPLLDLAPVLAPEGPALFYRTDTHWNQDGARRAAEAIAAALPAGIARDTAFRTSRAAEETPLVGDLLRLMSLDQVPDALRPRPDRQFVETTEPAEAEEASILDEAPVPEVVLIGSSFSRNANFDGALQQALSAPVGNLSRAGGGFAGAARDFFGSPAWRETPPRLLVWEIPERVLNQPLNADDAALLAWLDGQPE</sequence>
<keyword evidence="7" id="KW-0472">Membrane</keyword>
<evidence type="ECO:0000313" key="9">
    <source>
        <dbReference type="EMBL" id="MFC2998590.1"/>
    </source>
</evidence>
<evidence type="ECO:0000256" key="2">
    <source>
        <dbReference type="ARBA" id="ARBA00005182"/>
    </source>
</evidence>
<proteinExistence type="predicted"/>
<keyword evidence="4" id="KW-0732">Signal</keyword>
<evidence type="ECO:0000256" key="3">
    <source>
        <dbReference type="ARBA" id="ARBA00022679"/>
    </source>
</evidence>
<evidence type="ECO:0000256" key="6">
    <source>
        <dbReference type="ARBA" id="ARBA00022841"/>
    </source>
</evidence>
<evidence type="ECO:0000259" key="8">
    <source>
        <dbReference type="Pfam" id="PF16822"/>
    </source>
</evidence>
<reference evidence="10" key="1">
    <citation type="journal article" date="2019" name="Int. J. Syst. Evol. Microbiol.">
        <title>The Global Catalogue of Microorganisms (GCM) 10K type strain sequencing project: providing services to taxonomists for standard genome sequencing and annotation.</title>
        <authorList>
            <consortium name="The Broad Institute Genomics Platform"/>
            <consortium name="The Broad Institute Genome Sequencing Center for Infectious Disease"/>
            <person name="Wu L."/>
            <person name="Ma J."/>
        </authorList>
    </citation>
    <scope>NUCLEOTIDE SEQUENCE [LARGE SCALE GENOMIC DNA]</scope>
    <source>
        <strain evidence="10">CGMCC 1.16855</strain>
    </source>
</reference>
<comment type="subcellular location">
    <subcellularLocation>
        <location evidence="1">Periplasm</location>
    </subcellularLocation>
</comment>
<name>A0ABV7BR57_9PROT</name>
<organism evidence="9 10">
    <name type="scientific">Falsiroseomonas tokyonensis</name>
    <dbReference type="NCBI Taxonomy" id="430521"/>
    <lineage>
        <taxon>Bacteria</taxon>
        <taxon>Pseudomonadati</taxon>
        <taxon>Pseudomonadota</taxon>
        <taxon>Alphaproteobacteria</taxon>
        <taxon>Acetobacterales</taxon>
        <taxon>Roseomonadaceae</taxon>
        <taxon>Falsiroseomonas</taxon>
    </lineage>
</organism>
<evidence type="ECO:0000256" key="5">
    <source>
        <dbReference type="ARBA" id="ARBA00022764"/>
    </source>
</evidence>
<dbReference type="RefSeq" id="WP_216834015.1">
    <property type="nucleotide sequence ID" value="NZ_JAFNJS010000001.1"/>
</dbReference>
<keyword evidence="3" id="KW-0808">Transferase</keyword>
<comment type="caution">
    <text evidence="9">The sequence shown here is derived from an EMBL/GenBank/DDBJ whole genome shotgun (WGS) entry which is preliminary data.</text>
</comment>
<dbReference type="Proteomes" id="UP001595420">
    <property type="component" value="Unassembled WGS sequence"/>
</dbReference>
<evidence type="ECO:0000256" key="7">
    <source>
        <dbReference type="SAM" id="Phobius"/>
    </source>
</evidence>
<dbReference type="GO" id="GO:0051301">
    <property type="term" value="P:cell division"/>
    <property type="evidence" value="ECO:0007669"/>
    <property type="project" value="UniProtKB-KW"/>
</dbReference>
<keyword evidence="6" id="KW-0016">Alginate biosynthesis</keyword>
<gene>
    <name evidence="9" type="ORF">ACFOD3_01720</name>
</gene>
<feature type="domain" description="AlgX/AlgJ SGNH hydrolase-like" evidence="8">
    <location>
        <begin position="97"/>
        <end position="354"/>
    </location>
</feature>
<keyword evidence="7" id="KW-1133">Transmembrane helix</keyword>
<evidence type="ECO:0000256" key="4">
    <source>
        <dbReference type="ARBA" id="ARBA00022729"/>
    </source>
</evidence>
<accession>A0ABV7BR57</accession>
<keyword evidence="9" id="KW-0131">Cell cycle</keyword>
<keyword evidence="9" id="KW-0132">Cell division</keyword>
<dbReference type="Pfam" id="PF16822">
    <property type="entry name" value="ALGX"/>
    <property type="match status" value="1"/>
</dbReference>
<protein>
    <submittedName>
        <fullName evidence="9">Cell division protein FtsQ</fullName>
    </submittedName>
</protein>
<evidence type="ECO:0000313" key="10">
    <source>
        <dbReference type="Proteomes" id="UP001595420"/>
    </source>
</evidence>
<dbReference type="InterPro" id="IPR031811">
    <property type="entry name" value="ALGX/ALGJ_SGNH-like"/>
</dbReference>
<evidence type="ECO:0000256" key="1">
    <source>
        <dbReference type="ARBA" id="ARBA00004418"/>
    </source>
</evidence>